<comment type="similarity">
    <text evidence="1">Belongs to the disease resistance NB-LRR family.</text>
</comment>
<dbReference type="PANTHER" id="PTHR36766">
    <property type="entry name" value="PLANT BROAD-SPECTRUM MILDEW RESISTANCE PROTEIN RPW8"/>
    <property type="match status" value="1"/>
</dbReference>
<keyword evidence="5" id="KW-1185">Reference proteome</keyword>
<protein>
    <recommendedName>
        <fullName evidence="3">RPW8 domain-containing protein</fullName>
    </recommendedName>
</protein>
<evidence type="ECO:0000313" key="5">
    <source>
        <dbReference type="Proteomes" id="UP001206925"/>
    </source>
</evidence>
<dbReference type="PANTHER" id="PTHR36766:SF13">
    <property type="entry name" value="POWDERY MILDEW RESISTANCE PROTEIN, RPW8"/>
    <property type="match status" value="1"/>
</dbReference>
<name>A0AAD5G5D2_AMBAR</name>
<dbReference type="Pfam" id="PF05659">
    <property type="entry name" value="RPW8"/>
    <property type="match status" value="1"/>
</dbReference>
<accession>A0AAD5G5D2</accession>
<comment type="caution">
    <text evidence="4">The sequence shown here is derived from an EMBL/GenBank/DDBJ whole genome shotgun (WGS) entry which is preliminary data.</text>
</comment>
<dbReference type="PRINTS" id="PR00364">
    <property type="entry name" value="DISEASERSIST"/>
</dbReference>
<dbReference type="Gene3D" id="3.40.50.300">
    <property type="entry name" value="P-loop containing nucleotide triphosphate hydrolases"/>
    <property type="match status" value="1"/>
</dbReference>
<evidence type="ECO:0000256" key="1">
    <source>
        <dbReference type="ARBA" id="ARBA00008894"/>
    </source>
</evidence>
<keyword evidence="2" id="KW-0611">Plant defense</keyword>
<dbReference type="AlphaFoldDB" id="A0AAD5G5D2"/>
<evidence type="ECO:0000313" key="4">
    <source>
        <dbReference type="EMBL" id="KAI7729324.1"/>
    </source>
</evidence>
<feature type="domain" description="RPW8" evidence="3">
    <location>
        <begin position="1"/>
        <end position="83"/>
    </location>
</feature>
<evidence type="ECO:0000256" key="2">
    <source>
        <dbReference type="ARBA" id="ARBA00022821"/>
    </source>
</evidence>
<proteinExistence type="inferred from homology"/>
<gene>
    <name evidence="4" type="ORF">M8C21_018544</name>
</gene>
<dbReference type="InterPro" id="IPR002182">
    <property type="entry name" value="NB-ARC"/>
</dbReference>
<dbReference type="SUPFAM" id="SSF52540">
    <property type="entry name" value="P-loop containing nucleoside triphosphate hydrolases"/>
    <property type="match status" value="1"/>
</dbReference>
<dbReference type="EMBL" id="JAMZMK010011021">
    <property type="protein sequence ID" value="KAI7729324.1"/>
    <property type="molecule type" value="Genomic_DNA"/>
</dbReference>
<dbReference type="InterPro" id="IPR027417">
    <property type="entry name" value="P-loop_NTPase"/>
</dbReference>
<dbReference type="Proteomes" id="UP001206925">
    <property type="component" value="Unassembled WGS sequence"/>
</dbReference>
<dbReference type="PROSITE" id="PS51153">
    <property type="entry name" value="RPW8"/>
    <property type="match status" value="1"/>
</dbReference>
<sequence length="253" mass="29612">MFIFHLEQGKELVVKYSRNKFWNVYQKFVYSNKLIRLNNELLWFFKVELHGNMLSTSMRSLIGIYDLSDKLDQVLSAVTTHSTHVNRNSCIVPRLPEHIVGFNLHLEELKRRLLNYDTQVLVVSGPGGCGKTTLAKMLCHDNEIKGLFGENILYVTVSRQSSLRIIIQKIFDHYGENHCEFQTDEEARNQLEKLIDIMGSNNMLLILDDVWSESEYIIQDLMFQTQGYKMQELFFVTMHFQEMGFLLTLQMIS</sequence>
<reference evidence="4" key="1">
    <citation type="submission" date="2022-06" db="EMBL/GenBank/DDBJ databases">
        <title>Uncovering the hologenomic basis of an extraordinary plant invasion.</title>
        <authorList>
            <person name="Bieker V.C."/>
            <person name="Martin M.D."/>
            <person name="Gilbert T."/>
            <person name="Hodgins K."/>
            <person name="Battlay P."/>
            <person name="Petersen B."/>
            <person name="Wilson J."/>
        </authorList>
    </citation>
    <scope>NUCLEOTIDE SEQUENCE</scope>
    <source>
        <strain evidence="4">AA19_3_7</strain>
        <tissue evidence="4">Leaf</tissue>
    </source>
</reference>
<evidence type="ECO:0000259" key="3">
    <source>
        <dbReference type="PROSITE" id="PS51153"/>
    </source>
</evidence>
<dbReference type="InterPro" id="IPR008808">
    <property type="entry name" value="Powdery_mildew-R_dom"/>
</dbReference>
<organism evidence="4 5">
    <name type="scientific">Ambrosia artemisiifolia</name>
    <name type="common">Common ragweed</name>
    <dbReference type="NCBI Taxonomy" id="4212"/>
    <lineage>
        <taxon>Eukaryota</taxon>
        <taxon>Viridiplantae</taxon>
        <taxon>Streptophyta</taxon>
        <taxon>Embryophyta</taxon>
        <taxon>Tracheophyta</taxon>
        <taxon>Spermatophyta</taxon>
        <taxon>Magnoliopsida</taxon>
        <taxon>eudicotyledons</taxon>
        <taxon>Gunneridae</taxon>
        <taxon>Pentapetalae</taxon>
        <taxon>asterids</taxon>
        <taxon>campanulids</taxon>
        <taxon>Asterales</taxon>
        <taxon>Asteraceae</taxon>
        <taxon>Asteroideae</taxon>
        <taxon>Heliantheae alliance</taxon>
        <taxon>Heliantheae</taxon>
        <taxon>Ambrosia</taxon>
    </lineage>
</organism>
<dbReference type="GO" id="GO:0006952">
    <property type="term" value="P:defense response"/>
    <property type="evidence" value="ECO:0007669"/>
    <property type="project" value="UniProtKB-KW"/>
</dbReference>
<dbReference type="GO" id="GO:0043531">
    <property type="term" value="F:ADP binding"/>
    <property type="evidence" value="ECO:0007669"/>
    <property type="project" value="InterPro"/>
</dbReference>
<dbReference type="Pfam" id="PF00931">
    <property type="entry name" value="NB-ARC"/>
    <property type="match status" value="1"/>
</dbReference>